<keyword evidence="2" id="KW-1185">Reference proteome</keyword>
<dbReference type="PANTHER" id="PTHR33395:SF22">
    <property type="entry name" value="REVERSE TRANSCRIPTASE DOMAIN-CONTAINING PROTEIN"/>
    <property type="match status" value="1"/>
</dbReference>
<dbReference type="GO" id="GO:0007508">
    <property type="term" value="P:larval heart development"/>
    <property type="evidence" value="ECO:0007669"/>
    <property type="project" value="TreeGrafter"/>
</dbReference>
<dbReference type="OrthoDB" id="9217982at2759"/>
<accession>A0A2I0UGC0</accession>
<gene>
    <name evidence="1" type="ORF">llap_4608</name>
</gene>
<reference evidence="2" key="2">
    <citation type="submission" date="2017-12" db="EMBL/GenBank/DDBJ databases">
        <title>Genome sequence of the Bar-tailed Godwit (Limosa lapponica baueri).</title>
        <authorList>
            <person name="Lima N.C.B."/>
            <person name="Parody-Merino A.M."/>
            <person name="Battley P.F."/>
            <person name="Fidler A.E."/>
            <person name="Prosdocimi F."/>
        </authorList>
    </citation>
    <scope>NUCLEOTIDE SEQUENCE [LARGE SCALE GENOMIC DNA]</scope>
</reference>
<organism evidence="1 2">
    <name type="scientific">Limosa lapponica baueri</name>
    <dbReference type="NCBI Taxonomy" id="1758121"/>
    <lineage>
        <taxon>Eukaryota</taxon>
        <taxon>Metazoa</taxon>
        <taxon>Chordata</taxon>
        <taxon>Craniata</taxon>
        <taxon>Vertebrata</taxon>
        <taxon>Euteleostomi</taxon>
        <taxon>Archelosauria</taxon>
        <taxon>Archosauria</taxon>
        <taxon>Dinosauria</taxon>
        <taxon>Saurischia</taxon>
        <taxon>Theropoda</taxon>
        <taxon>Coelurosauria</taxon>
        <taxon>Aves</taxon>
        <taxon>Neognathae</taxon>
        <taxon>Neoaves</taxon>
        <taxon>Charadriiformes</taxon>
        <taxon>Scolopacidae</taxon>
        <taxon>Limosa</taxon>
    </lineage>
</organism>
<protein>
    <submittedName>
        <fullName evidence="1">Glycerol kinase</fullName>
    </submittedName>
</protein>
<dbReference type="GO" id="GO:0016301">
    <property type="term" value="F:kinase activity"/>
    <property type="evidence" value="ECO:0007669"/>
    <property type="project" value="UniProtKB-KW"/>
</dbReference>
<dbReference type="GO" id="GO:0061343">
    <property type="term" value="P:cell adhesion involved in heart morphogenesis"/>
    <property type="evidence" value="ECO:0007669"/>
    <property type="project" value="TreeGrafter"/>
</dbReference>
<keyword evidence="1" id="KW-0808">Transferase</keyword>
<sequence>MRRGAMLDLVLTNKKGLVANVKLKGSLCCSDHEMVELKILRAMRKVHSKLAILDFRRAYFGLLRDLLGRLPWDKALEGRGAQESWLILKYHLLQAQE</sequence>
<dbReference type="PANTHER" id="PTHR33395">
    <property type="entry name" value="TRANSCRIPTASE, PUTATIVE-RELATED-RELATED"/>
    <property type="match status" value="1"/>
</dbReference>
<reference evidence="2" key="1">
    <citation type="submission" date="2017-11" db="EMBL/GenBank/DDBJ databases">
        <authorList>
            <person name="Lima N.C."/>
            <person name="Parody-Merino A.M."/>
            <person name="Battley P.F."/>
            <person name="Fidler A.E."/>
            <person name="Prosdocimi F."/>
        </authorList>
    </citation>
    <scope>NUCLEOTIDE SEQUENCE [LARGE SCALE GENOMIC DNA]</scope>
</reference>
<dbReference type="AlphaFoldDB" id="A0A2I0UGC0"/>
<dbReference type="GO" id="GO:0031012">
    <property type="term" value="C:extracellular matrix"/>
    <property type="evidence" value="ECO:0007669"/>
    <property type="project" value="TreeGrafter"/>
</dbReference>
<keyword evidence="1" id="KW-0418">Kinase</keyword>
<dbReference type="Proteomes" id="UP000233556">
    <property type="component" value="Unassembled WGS sequence"/>
</dbReference>
<name>A0A2I0UGC0_LIMLA</name>
<dbReference type="EMBL" id="KZ505781">
    <property type="protein sequence ID" value="PKU45091.1"/>
    <property type="molecule type" value="Genomic_DNA"/>
</dbReference>
<evidence type="ECO:0000313" key="1">
    <source>
        <dbReference type="EMBL" id="PKU45091.1"/>
    </source>
</evidence>
<proteinExistence type="predicted"/>
<evidence type="ECO:0000313" key="2">
    <source>
        <dbReference type="Proteomes" id="UP000233556"/>
    </source>
</evidence>